<feature type="compositionally biased region" description="Basic and acidic residues" evidence="1">
    <location>
        <begin position="549"/>
        <end position="574"/>
    </location>
</feature>
<evidence type="ECO:0008006" key="4">
    <source>
        <dbReference type="Google" id="ProtNLM"/>
    </source>
</evidence>
<reference evidence="3" key="1">
    <citation type="journal article" date="2019" name="Int. J. Syst. Evol. Microbiol.">
        <title>The Global Catalogue of Microorganisms (GCM) 10K type strain sequencing project: providing services to taxonomists for standard genome sequencing and annotation.</title>
        <authorList>
            <consortium name="The Broad Institute Genomics Platform"/>
            <consortium name="The Broad Institute Genome Sequencing Center for Infectious Disease"/>
            <person name="Wu L."/>
            <person name="Ma J."/>
        </authorList>
    </citation>
    <scope>NUCLEOTIDE SEQUENCE [LARGE SCALE GENOMIC DNA]</scope>
    <source>
        <strain evidence="3">CGMCC 4.7020</strain>
    </source>
</reference>
<feature type="compositionally biased region" description="Gly residues" evidence="1">
    <location>
        <begin position="516"/>
        <end position="530"/>
    </location>
</feature>
<evidence type="ECO:0000256" key="1">
    <source>
        <dbReference type="SAM" id="MobiDB-lite"/>
    </source>
</evidence>
<dbReference type="Proteomes" id="UP001597058">
    <property type="component" value="Unassembled WGS sequence"/>
</dbReference>
<comment type="caution">
    <text evidence="2">The sequence shown here is derived from an EMBL/GenBank/DDBJ whole genome shotgun (WGS) entry which is preliminary data.</text>
</comment>
<dbReference type="EMBL" id="JBHTMM010000008">
    <property type="protein sequence ID" value="MFD1305948.1"/>
    <property type="molecule type" value="Genomic_DNA"/>
</dbReference>
<feature type="compositionally biased region" description="Basic and acidic residues" evidence="1">
    <location>
        <begin position="275"/>
        <end position="292"/>
    </location>
</feature>
<feature type="compositionally biased region" description="Low complexity" evidence="1">
    <location>
        <begin position="381"/>
        <end position="401"/>
    </location>
</feature>
<proteinExistence type="predicted"/>
<feature type="compositionally biased region" description="Gly residues" evidence="1">
    <location>
        <begin position="422"/>
        <end position="449"/>
    </location>
</feature>
<gene>
    <name evidence="2" type="ORF">ACFQ5X_08830</name>
</gene>
<dbReference type="Gene3D" id="1.20.1260.20">
    <property type="entry name" value="PPE superfamily"/>
    <property type="match status" value="1"/>
</dbReference>
<keyword evidence="3" id="KW-1185">Reference proteome</keyword>
<evidence type="ECO:0000313" key="2">
    <source>
        <dbReference type="EMBL" id="MFD1305948.1"/>
    </source>
</evidence>
<evidence type="ECO:0000313" key="3">
    <source>
        <dbReference type="Proteomes" id="UP001597058"/>
    </source>
</evidence>
<feature type="compositionally biased region" description="Gly residues" evidence="1">
    <location>
        <begin position="368"/>
        <end position="380"/>
    </location>
</feature>
<dbReference type="InterPro" id="IPR038332">
    <property type="entry name" value="PPE_sf"/>
</dbReference>
<feature type="compositionally biased region" description="Low complexity" evidence="1">
    <location>
        <begin position="336"/>
        <end position="345"/>
    </location>
</feature>
<organism evidence="2 3">
    <name type="scientific">Streptomyces kaempferi</name>
    <dbReference type="NCBI Taxonomy" id="333725"/>
    <lineage>
        <taxon>Bacteria</taxon>
        <taxon>Bacillati</taxon>
        <taxon>Actinomycetota</taxon>
        <taxon>Actinomycetes</taxon>
        <taxon>Kitasatosporales</taxon>
        <taxon>Streptomycetaceae</taxon>
        <taxon>Streptomyces</taxon>
    </lineage>
</organism>
<name>A0ABW3X929_9ACTN</name>
<feature type="compositionally biased region" description="Low complexity" evidence="1">
    <location>
        <begin position="227"/>
        <end position="240"/>
    </location>
</feature>
<sequence length="574" mass="58086">MGDEKNKPDHKADLEHVNQQVGVIDATNAVSEMLSHTFLGGGVRFFGKTDFEGHELNTMVDMVESANPEHLETAGKALWDARDAINDAAEELSGHIGRVDWDGEAGSAFRTWGGNLVTHARDLATFAEVAGTQITAAATGLASVRKSMPPRDARLAPKTVADIPAPKRVEGNHEYAAAVKAEDHRQEAINQMNRLSSFYAVSEETLAAQQPPVFEPMPGVGVPKPSEGTPERGTPPGTTEHVSRSVTDGSGTANHHSVHTVVNHPPAHETPPSSHHLDDSVTYPDDRKHVGTEIDSVGTLPQETVKPAVGVPPGPAGPSGSPAGTLPPFATGSVPSTFRGTTGRSTGLGGAPGSRAPATQQGRVNPGGTSGGRTGNGPAGPVGRAAAAGQTGARGGTPTARSPMGRSVTGGIPRSAGTASGRVGGPGPVGAGRTGGVVGGRPTTGGTPGKTGSRVPRGTVIGGEGTSGSRAAAARPAQRGVIGAPDSAKGTGARQTPRRSAGNPDGVVGAPKGRVPGAGNGGSTSGGSGLARGTVGNRDSERTRRKGASRRDASTEDETRARTDERRDLPPASD</sequence>
<accession>A0ABW3X929</accession>
<protein>
    <recommendedName>
        <fullName evidence="4">Proteins of 100 residues with WXG</fullName>
    </recommendedName>
</protein>
<feature type="region of interest" description="Disordered" evidence="1">
    <location>
        <begin position="211"/>
        <end position="574"/>
    </location>
</feature>
<dbReference type="RefSeq" id="WP_329527542.1">
    <property type="nucleotide sequence ID" value="NZ_JBHSKH010000056.1"/>
</dbReference>
<feature type="compositionally biased region" description="Polar residues" evidence="1">
    <location>
        <begin position="244"/>
        <end position="255"/>
    </location>
</feature>